<dbReference type="RefSeq" id="WP_345245432.1">
    <property type="nucleotide sequence ID" value="NZ_BAABHD010000032.1"/>
</dbReference>
<keyword evidence="1" id="KW-1133">Transmembrane helix</keyword>
<gene>
    <name evidence="3" type="ORF">GCM10023189_35650</name>
</gene>
<evidence type="ECO:0000256" key="1">
    <source>
        <dbReference type="SAM" id="Phobius"/>
    </source>
</evidence>
<dbReference type="PANTHER" id="PTHR34220">
    <property type="entry name" value="SENSOR HISTIDINE KINASE YPDA"/>
    <property type="match status" value="1"/>
</dbReference>
<organism evidence="3 4">
    <name type="scientific">Nibrella saemangeumensis</name>
    <dbReference type="NCBI Taxonomy" id="1084526"/>
    <lineage>
        <taxon>Bacteria</taxon>
        <taxon>Pseudomonadati</taxon>
        <taxon>Bacteroidota</taxon>
        <taxon>Cytophagia</taxon>
        <taxon>Cytophagales</taxon>
        <taxon>Spirosomataceae</taxon>
        <taxon>Nibrella</taxon>
    </lineage>
</organism>
<proteinExistence type="predicted"/>
<keyword evidence="3" id="KW-0418">Kinase</keyword>
<name>A0ABP8N343_9BACT</name>
<evidence type="ECO:0000259" key="2">
    <source>
        <dbReference type="Pfam" id="PF06580"/>
    </source>
</evidence>
<keyword evidence="3" id="KW-0808">Transferase</keyword>
<dbReference type="Proteomes" id="UP001501175">
    <property type="component" value="Unassembled WGS sequence"/>
</dbReference>
<feature type="domain" description="Signal transduction histidine kinase internal region" evidence="2">
    <location>
        <begin position="170"/>
        <end position="246"/>
    </location>
</feature>
<feature type="transmembrane region" description="Helical" evidence="1">
    <location>
        <begin position="50"/>
        <end position="74"/>
    </location>
</feature>
<feature type="transmembrane region" description="Helical" evidence="1">
    <location>
        <begin position="21"/>
        <end position="38"/>
    </location>
</feature>
<dbReference type="PANTHER" id="PTHR34220:SF7">
    <property type="entry name" value="SENSOR HISTIDINE KINASE YPDA"/>
    <property type="match status" value="1"/>
</dbReference>
<accession>A0ABP8N343</accession>
<dbReference type="InterPro" id="IPR050640">
    <property type="entry name" value="Bact_2-comp_sensor_kinase"/>
</dbReference>
<dbReference type="InterPro" id="IPR010559">
    <property type="entry name" value="Sig_transdc_His_kin_internal"/>
</dbReference>
<keyword evidence="1" id="KW-0812">Transmembrane</keyword>
<keyword evidence="1" id="KW-0472">Membrane</keyword>
<reference evidence="4" key="1">
    <citation type="journal article" date="2019" name="Int. J. Syst. Evol. Microbiol.">
        <title>The Global Catalogue of Microorganisms (GCM) 10K type strain sequencing project: providing services to taxonomists for standard genome sequencing and annotation.</title>
        <authorList>
            <consortium name="The Broad Institute Genomics Platform"/>
            <consortium name="The Broad Institute Genome Sequencing Center for Infectious Disease"/>
            <person name="Wu L."/>
            <person name="Ma J."/>
        </authorList>
    </citation>
    <scope>NUCLEOTIDE SEQUENCE [LARGE SCALE GENOMIC DNA]</scope>
    <source>
        <strain evidence="4">JCM 17927</strain>
    </source>
</reference>
<sequence>MRLLRQLFTLPDLNLSPQSKWIIIGLFSWGIPLFNYFWLGPRYYQDWRVLLVATLLGFAICLPFLGLQTAAVRLIGNRFPNFEQTFIRVGLELMVTAFVALAVEQAVRYTYMAVFDGFSISRDKMLTILAMGLITNFVSVGLYECYYTLNKWKEKSLQAEAFRRESLLNQLEVLKNQVNPHFLFNSLNSLSCLISESPRQAEQFVDELSKVYRYLLQTNEGELATLEQELGFIEAYYYLLKTRYNEGIHLHVDVAPDCRTHLLPPLTLQLLVENAVKHNSVQASSPLQIGIHTTANGYLRVRNNLQRKNSRVLSNGVGLNNITAKYRILSLSNPALSEPMIAEDGGEFTVTLPLLSAANPRIQAVAKSLDPL</sequence>
<evidence type="ECO:0000313" key="4">
    <source>
        <dbReference type="Proteomes" id="UP001501175"/>
    </source>
</evidence>
<protein>
    <submittedName>
        <fullName evidence="3">Histidine kinase</fullName>
    </submittedName>
</protein>
<dbReference type="EMBL" id="BAABHD010000032">
    <property type="protein sequence ID" value="GAA4460479.1"/>
    <property type="molecule type" value="Genomic_DNA"/>
</dbReference>
<keyword evidence="4" id="KW-1185">Reference proteome</keyword>
<feature type="transmembrane region" description="Helical" evidence="1">
    <location>
        <begin position="86"/>
        <end position="107"/>
    </location>
</feature>
<dbReference type="GO" id="GO:0016301">
    <property type="term" value="F:kinase activity"/>
    <property type="evidence" value="ECO:0007669"/>
    <property type="project" value="UniProtKB-KW"/>
</dbReference>
<feature type="transmembrane region" description="Helical" evidence="1">
    <location>
        <begin position="127"/>
        <end position="149"/>
    </location>
</feature>
<evidence type="ECO:0000313" key="3">
    <source>
        <dbReference type="EMBL" id="GAA4460479.1"/>
    </source>
</evidence>
<comment type="caution">
    <text evidence="3">The sequence shown here is derived from an EMBL/GenBank/DDBJ whole genome shotgun (WGS) entry which is preliminary data.</text>
</comment>
<dbReference type="Pfam" id="PF06580">
    <property type="entry name" value="His_kinase"/>
    <property type="match status" value="1"/>
</dbReference>